<dbReference type="Pfam" id="PF19760">
    <property type="entry name" value="DUF6247"/>
    <property type="match status" value="1"/>
</dbReference>
<proteinExistence type="predicted"/>
<accession>A0ABV5P9S0</accession>
<evidence type="ECO:0000313" key="2">
    <source>
        <dbReference type="EMBL" id="MFB9519941.1"/>
    </source>
</evidence>
<organism evidence="2 3">
    <name type="scientific">Streptomyces cremeus</name>
    <dbReference type="NCBI Taxonomy" id="66881"/>
    <lineage>
        <taxon>Bacteria</taxon>
        <taxon>Bacillati</taxon>
        <taxon>Actinomycetota</taxon>
        <taxon>Actinomycetes</taxon>
        <taxon>Kitasatosporales</taxon>
        <taxon>Streptomycetaceae</taxon>
        <taxon>Streptomyces</taxon>
    </lineage>
</organism>
<dbReference type="InterPro" id="IPR046214">
    <property type="entry name" value="DUF6247"/>
</dbReference>
<keyword evidence="3" id="KW-1185">Reference proteome</keyword>
<dbReference type="RefSeq" id="WP_345221861.1">
    <property type="nucleotide sequence ID" value="NZ_BAAAXE010000013.1"/>
</dbReference>
<evidence type="ECO:0000313" key="3">
    <source>
        <dbReference type="Proteomes" id="UP001589718"/>
    </source>
</evidence>
<gene>
    <name evidence="2" type="ORF">ACFFTU_08285</name>
</gene>
<feature type="region of interest" description="Disordered" evidence="1">
    <location>
        <begin position="1"/>
        <end position="23"/>
    </location>
</feature>
<evidence type="ECO:0000256" key="1">
    <source>
        <dbReference type="SAM" id="MobiDB-lite"/>
    </source>
</evidence>
<comment type="caution">
    <text evidence="2">The sequence shown here is derived from an EMBL/GenBank/DDBJ whole genome shotgun (WGS) entry which is preliminary data.</text>
</comment>
<dbReference type="EMBL" id="JBHMCR010000004">
    <property type="protein sequence ID" value="MFB9519941.1"/>
    <property type="molecule type" value="Genomic_DNA"/>
</dbReference>
<name>A0ABV5P9S0_STRCM</name>
<sequence length="124" mass="13421">MTAQRNPSSHPDRTEALLPRPDRTTASLRAAVARLTPAQLPEMERQMEEALSLAARTGSLAPLTAFLESWSVATEIARVPATAERLRTAEYTARTAAPGSPQWRAAMEEIGAVQGEARRALAQD</sequence>
<dbReference type="Proteomes" id="UP001589718">
    <property type="component" value="Unassembled WGS sequence"/>
</dbReference>
<feature type="compositionally biased region" description="Basic and acidic residues" evidence="1">
    <location>
        <begin position="10"/>
        <end position="23"/>
    </location>
</feature>
<protein>
    <submittedName>
        <fullName evidence="2">DUF6247 family protein</fullName>
    </submittedName>
</protein>
<reference evidence="2 3" key="1">
    <citation type="submission" date="2024-09" db="EMBL/GenBank/DDBJ databases">
        <authorList>
            <person name="Sun Q."/>
            <person name="Mori K."/>
        </authorList>
    </citation>
    <scope>NUCLEOTIDE SEQUENCE [LARGE SCALE GENOMIC DNA]</scope>
    <source>
        <strain evidence="2 3">JCM 4362</strain>
    </source>
</reference>